<keyword evidence="8" id="KW-1185">Reference proteome</keyword>
<keyword evidence="3" id="KW-0564">Palmitate</keyword>
<dbReference type="Gene3D" id="2.40.128.200">
    <property type="match status" value="1"/>
</dbReference>
<protein>
    <submittedName>
        <fullName evidence="7">Membrane-bound lysozyme-inhibitor of c-type lysozyme</fullName>
    </submittedName>
</protein>
<evidence type="ECO:0000256" key="3">
    <source>
        <dbReference type="ARBA" id="ARBA00023139"/>
    </source>
</evidence>
<evidence type="ECO:0000259" key="6">
    <source>
        <dbReference type="Pfam" id="PF09864"/>
    </source>
</evidence>
<feature type="signal peptide" evidence="5">
    <location>
        <begin position="1"/>
        <end position="18"/>
    </location>
</feature>
<keyword evidence="4" id="KW-0449">Lipoprotein</keyword>
<organism evidence="7 8">
    <name type="scientific">Edaphosphingomonas haloaromaticamans</name>
    <dbReference type="NCBI Taxonomy" id="653954"/>
    <lineage>
        <taxon>Bacteria</taxon>
        <taxon>Pseudomonadati</taxon>
        <taxon>Pseudomonadota</taxon>
        <taxon>Alphaproteobacteria</taxon>
        <taxon>Sphingomonadales</taxon>
        <taxon>Rhizorhabdaceae</taxon>
        <taxon>Edaphosphingomonas</taxon>
    </lineage>
</organism>
<evidence type="ECO:0000313" key="7">
    <source>
        <dbReference type="EMBL" id="OHT19886.1"/>
    </source>
</evidence>
<evidence type="ECO:0000256" key="1">
    <source>
        <dbReference type="ARBA" id="ARBA00022729"/>
    </source>
</evidence>
<feature type="domain" description="C-type lysozyme inhibitor" evidence="6">
    <location>
        <begin position="78"/>
        <end position="152"/>
    </location>
</feature>
<feature type="chain" id="PRO_5010372809" evidence="5">
    <location>
        <begin position="19"/>
        <end position="167"/>
    </location>
</feature>
<reference evidence="7 8" key="1">
    <citation type="submission" date="2016-09" db="EMBL/GenBank/DDBJ databases">
        <title>Metabolic pathway, cell adaptation mechanisms and a novel monoxygenase revealed through proteogenomic-transcription analysis of a Sphingomonas haloaromaticamans strain degrading the fungicide ortho-phenylphenol.</title>
        <authorList>
            <person name="Perruchon C."/>
            <person name="Papadopoulou E.S."/>
            <person name="Rousidou C."/>
            <person name="Vasileiadis S."/>
            <person name="Tanou G."/>
            <person name="Amoutzias G."/>
            <person name="Molassiotis A."/>
            <person name="Karpouzas D.G."/>
        </authorList>
    </citation>
    <scope>NUCLEOTIDE SEQUENCE [LARGE SCALE GENOMIC DNA]</scope>
    <source>
        <strain evidence="7 8">P3</strain>
    </source>
</reference>
<evidence type="ECO:0000313" key="8">
    <source>
        <dbReference type="Proteomes" id="UP000179467"/>
    </source>
</evidence>
<gene>
    <name evidence="7" type="ORF">BHE75_01879</name>
</gene>
<proteinExistence type="predicted"/>
<dbReference type="Proteomes" id="UP000179467">
    <property type="component" value="Unassembled WGS sequence"/>
</dbReference>
<evidence type="ECO:0000256" key="5">
    <source>
        <dbReference type="SAM" id="SignalP"/>
    </source>
</evidence>
<name>A0A1S1HEF8_9SPHN</name>
<evidence type="ECO:0000256" key="4">
    <source>
        <dbReference type="ARBA" id="ARBA00023288"/>
    </source>
</evidence>
<comment type="caution">
    <text evidence="7">The sequence shown here is derived from an EMBL/GenBank/DDBJ whole genome shotgun (WGS) entry which is preliminary data.</text>
</comment>
<sequence length="167" mass="17301">MAHHLLRTAPIAALALLAACGDSGSPSPTSQPTATEIEPVDNMVTSAPSMADAANAADANAVDANAAAPASALREVTYSCVPATTIIAHYDNSDPDDAEVKISFQGKVYDLDIARSASGARYTSDDGRGPGKTLTWWTKGFEATLYEGTKGGKPEEDKVIATCKEKA</sequence>
<dbReference type="PROSITE" id="PS51257">
    <property type="entry name" value="PROKAR_LIPOPROTEIN"/>
    <property type="match status" value="1"/>
</dbReference>
<dbReference type="AlphaFoldDB" id="A0A1S1HEF8"/>
<accession>A0A1S1HEF8</accession>
<keyword evidence="1 5" id="KW-0732">Signal</keyword>
<dbReference type="Pfam" id="PF09864">
    <property type="entry name" value="MliC"/>
    <property type="match status" value="1"/>
</dbReference>
<dbReference type="RefSeq" id="WP_015460320.1">
    <property type="nucleotide sequence ID" value="NZ_MIPT01000001.1"/>
</dbReference>
<dbReference type="EMBL" id="MIPT01000001">
    <property type="protein sequence ID" value="OHT19886.1"/>
    <property type="molecule type" value="Genomic_DNA"/>
</dbReference>
<evidence type="ECO:0000256" key="2">
    <source>
        <dbReference type="ARBA" id="ARBA00023136"/>
    </source>
</evidence>
<dbReference type="InterPro" id="IPR036328">
    <property type="entry name" value="MliC_sf"/>
</dbReference>
<dbReference type="OrthoDB" id="120729at2"/>
<dbReference type="SUPFAM" id="SSF141488">
    <property type="entry name" value="YdhA-like"/>
    <property type="match status" value="1"/>
</dbReference>
<keyword evidence="2" id="KW-0472">Membrane</keyword>
<dbReference type="InterPro" id="IPR018660">
    <property type="entry name" value="MliC"/>
</dbReference>